<dbReference type="OrthoDB" id="6161215at2759"/>
<dbReference type="STRING" id="225164.V4AE43"/>
<dbReference type="InterPro" id="IPR001506">
    <property type="entry name" value="Peptidase_M12A"/>
</dbReference>
<feature type="domain" description="Peptidase M12A" evidence="8">
    <location>
        <begin position="1"/>
        <end position="98"/>
    </location>
</feature>
<keyword evidence="3 7" id="KW-0378">Hydrolase</keyword>
<dbReference type="InterPro" id="IPR024079">
    <property type="entry name" value="MetalloPept_cat_dom_sf"/>
</dbReference>
<organism evidence="9 10">
    <name type="scientific">Lottia gigantea</name>
    <name type="common">Giant owl limpet</name>
    <dbReference type="NCBI Taxonomy" id="225164"/>
    <lineage>
        <taxon>Eukaryota</taxon>
        <taxon>Metazoa</taxon>
        <taxon>Spiralia</taxon>
        <taxon>Lophotrochozoa</taxon>
        <taxon>Mollusca</taxon>
        <taxon>Gastropoda</taxon>
        <taxon>Patellogastropoda</taxon>
        <taxon>Lottioidea</taxon>
        <taxon>Lottiidae</taxon>
        <taxon>Lottia</taxon>
    </lineage>
</organism>
<evidence type="ECO:0000256" key="6">
    <source>
        <dbReference type="PROSITE-ProRule" id="PRU01211"/>
    </source>
</evidence>
<comment type="caution">
    <text evidence="6">Lacks conserved residue(s) required for the propagation of feature annotation.</text>
</comment>
<dbReference type="Pfam" id="PF01400">
    <property type="entry name" value="Astacin"/>
    <property type="match status" value="1"/>
</dbReference>
<dbReference type="GO" id="GO:0006508">
    <property type="term" value="P:proteolysis"/>
    <property type="evidence" value="ECO:0007669"/>
    <property type="project" value="UniProtKB-KW"/>
</dbReference>
<feature type="binding site" evidence="6">
    <location>
        <position position="1"/>
    </location>
    <ligand>
        <name>Zn(2+)</name>
        <dbReference type="ChEBI" id="CHEBI:29105"/>
        <note>catalytic</note>
    </ligand>
</feature>
<evidence type="ECO:0000256" key="5">
    <source>
        <dbReference type="ARBA" id="ARBA00023049"/>
    </source>
</evidence>
<dbReference type="PRINTS" id="PR00480">
    <property type="entry name" value="ASTACIN"/>
</dbReference>
<proteinExistence type="predicted"/>
<evidence type="ECO:0000256" key="7">
    <source>
        <dbReference type="RuleBase" id="RU361183"/>
    </source>
</evidence>
<keyword evidence="1 7" id="KW-0645">Protease</keyword>
<dbReference type="OMA" id="VKINMEN"/>
<dbReference type="PROSITE" id="PS51864">
    <property type="entry name" value="ASTACIN"/>
    <property type="match status" value="1"/>
</dbReference>
<accession>V4AE43</accession>
<evidence type="ECO:0000313" key="10">
    <source>
        <dbReference type="Proteomes" id="UP000030746"/>
    </source>
</evidence>
<keyword evidence="5 7" id="KW-0482">Metalloprotease</keyword>
<evidence type="ECO:0000256" key="4">
    <source>
        <dbReference type="ARBA" id="ARBA00022833"/>
    </source>
</evidence>
<feature type="non-terminal residue" evidence="9">
    <location>
        <position position="1"/>
    </location>
</feature>
<keyword evidence="4 6" id="KW-0862">Zinc</keyword>
<dbReference type="KEGG" id="lgi:LOTGIDRAFT_117544"/>
<dbReference type="PANTHER" id="PTHR10127:SF780">
    <property type="entry name" value="METALLOENDOPEPTIDASE"/>
    <property type="match status" value="1"/>
</dbReference>
<name>V4AE43_LOTGI</name>
<gene>
    <name evidence="9" type="ORF">LOTGIDRAFT_117544</name>
</gene>
<dbReference type="GO" id="GO:0004222">
    <property type="term" value="F:metalloendopeptidase activity"/>
    <property type="evidence" value="ECO:0007669"/>
    <property type="project" value="UniProtKB-UniRule"/>
</dbReference>
<dbReference type="HOGENOM" id="CLU_017286_4_1_1"/>
<dbReference type="GeneID" id="20231510"/>
<dbReference type="PANTHER" id="PTHR10127">
    <property type="entry name" value="DISCOIDIN, CUB, EGF, LAMININ , AND ZINC METALLOPROTEASE DOMAIN CONTAINING"/>
    <property type="match status" value="1"/>
</dbReference>
<sequence>HTIGFYHEHARRDREKFIRINSDNILDDMQSNFQEAVYSTTETLYDLGSDMHYGPKYFSGNGENTIDAIDPDLAFLMGRRDGLSFLDTKAANIAYNCAGWSNFN</sequence>
<dbReference type="RefSeq" id="XP_009054335.1">
    <property type="nucleotide sequence ID" value="XM_009056087.1"/>
</dbReference>
<evidence type="ECO:0000256" key="1">
    <source>
        <dbReference type="ARBA" id="ARBA00022670"/>
    </source>
</evidence>
<dbReference type="EMBL" id="KB201701">
    <property type="protein sequence ID" value="ESO95147.1"/>
    <property type="molecule type" value="Genomic_DNA"/>
</dbReference>
<comment type="cofactor">
    <cofactor evidence="6 7">
        <name>Zn(2+)</name>
        <dbReference type="ChEBI" id="CHEBI:29105"/>
    </cofactor>
    <text evidence="6 7">Binds 1 zinc ion per subunit.</text>
</comment>
<keyword evidence="2 6" id="KW-0479">Metal-binding</keyword>
<keyword evidence="10" id="KW-1185">Reference proteome</keyword>
<dbReference type="Proteomes" id="UP000030746">
    <property type="component" value="Unassembled WGS sequence"/>
</dbReference>
<feature type="binding site" evidence="6">
    <location>
        <position position="7"/>
    </location>
    <ligand>
        <name>Zn(2+)</name>
        <dbReference type="ChEBI" id="CHEBI:29105"/>
        <note>catalytic</note>
    </ligand>
</feature>
<reference evidence="9 10" key="1">
    <citation type="journal article" date="2013" name="Nature">
        <title>Insights into bilaterian evolution from three spiralian genomes.</title>
        <authorList>
            <person name="Simakov O."/>
            <person name="Marletaz F."/>
            <person name="Cho S.J."/>
            <person name="Edsinger-Gonzales E."/>
            <person name="Havlak P."/>
            <person name="Hellsten U."/>
            <person name="Kuo D.H."/>
            <person name="Larsson T."/>
            <person name="Lv J."/>
            <person name="Arendt D."/>
            <person name="Savage R."/>
            <person name="Osoegawa K."/>
            <person name="de Jong P."/>
            <person name="Grimwood J."/>
            <person name="Chapman J.A."/>
            <person name="Shapiro H."/>
            <person name="Aerts A."/>
            <person name="Otillar R.P."/>
            <person name="Terry A.Y."/>
            <person name="Boore J.L."/>
            <person name="Grigoriev I.V."/>
            <person name="Lindberg D.R."/>
            <person name="Seaver E.C."/>
            <person name="Weisblat D.A."/>
            <person name="Putnam N.H."/>
            <person name="Rokhsar D.S."/>
        </authorList>
    </citation>
    <scope>NUCLEOTIDE SEQUENCE [LARGE SCALE GENOMIC DNA]</scope>
</reference>
<dbReference type="CTD" id="20231510"/>
<dbReference type="EC" id="3.4.24.-" evidence="7"/>
<dbReference type="SUPFAM" id="SSF55486">
    <property type="entry name" value="Metalloproteases ('zincins'), catalytic domain"/>
    <property type="match status" value="1"/>
</dbReference>
<dbReference type="Gene3D" id="3.40.390.10">
    <property type="entry name" value="Collagenase (Catalytic Domain)"/>
    <property type="match status" value="1"/>
</dbReference>
<evidence type="ECO:0000313" key="9">
    <source>
        <dbReference type="EMBL" id="ESO95147.1"/>
    </source>
</evidence>
<protein>
    <recommendedName>
        <fullName evidence="7">Metalloendopeptidase</fullName>
        <ecNumber evidence="7">3.4.24.-</ecNumber>
    </recommendedName>
</protein>
<dbReference type="GO" id="GO:0008270">
    <property type="term" value="F:zinc ion binding"/>
    <property type="evidence" value="ECO:0007669"/>
    <property type="project" value="UniProtKB-UniRule"/>
</dbReference>
<dbReference type="AlphaFoldDB" id="V4AE43"/>
<evidence type="ECO:0000259" key="8">
    <source>
        <dbReference type="PROSITE" id="PS51864"/>
    </source>
</evidence>
<evidence type="ECO:0000256" key="3">
    <source>
        <dbReference type="ARBA" id="ARBA00022801"/>
    </source>
</evidence>
<evidence type="ECO:0000256" key="2">
    <source>
        <dbReference type="ARBA" id="ARBA00022723"/>
    </source>
</evidence>